<organism evidence="2 3">
    <name type="scientific">Streptomyces griseoloalbus</name>
    <dbReference type="NCBI Taxonomy" id="67303"/>
    <lineage>
        <taxon>Bacteria</taxon>
        <taxon>Bacillati</taxon>
        <taxon>Actinomycetota</taxon>
        <taxon>Actinomycetes</taxon>
        <taxon>Kitasatosporales</taxon>
        <taxon>Streptomycetaceae</taxon>
        <taxon>Streptomyces</taxon>
    </lineage>
</organism>
<gene>
    <name evidence="2" type="ORF">FHS32_005798</name>
</gene>
<feature type="region of interest" description="Disordered" evidence="1">
    <location>
        <begin position="1"/>
        <end position="22"/>
    </location>
</feature>
<keyword evidence="3" id="KW-1185">Reference proteome</keyword>
<reference evidence="2 3" key="1">
    <citation type="submission" date="2020-08" db="EMBL/GenBank/DDBJ databases">
        <title>Genomic Encyclopedia of Type Strains, Phase III (KMG-III): the genomes of soil and plant-associated and newly described type strains.</title>
        <authorList>
            <person name="Whitman W."/>
        </authorList>
    </citation>
    <scope>NUCLEOTIDE SEQUENCE [LARGE SCALE GENOMIC DNA]</scope>
    <source>
        <strain evidence="2 3">CECT 3226</strain>
    </source>
</reference>
<proteinExistence type="predicted"/>
<dbReference type="InterPro" id="IPR012338">
    <property type="entry name" value="Beta-lactam/transpept-like"/>
</dbReference>
<evidence type="ECO:0000313" key="2">
    <source>
        <dbReference type="EMBL" id="MBB5129020.1"/>
    </source>
</evidence>
<protein>
    <submittedName>
        <fullName evidence="2">Uncharacterized protein</fullName>
    </submittedName>
</protein>
<dbReference type="Gene3D" id="3.40.710.10">
    <property type="entry name" value="DD-peptidase/beta-lactamase superfamily"/>
    <property type="match status" value="1"/>
</dbReference>
<evidence type="ECO:0000256" key="1">
    <source>
        <dbReference type="SAM" id="MobiDB-lite"/>
    </source>
</evidence>
<comment type="caution">
    <text evidence="2">The sequence shown here is derived from an EMBL/GenBank/DDBJ whole genome shotgun (WGS) entry which is preliminary data.</text>
</comment>
<sequence>MTRSDAGGRVHGRQRRRRETAVGRDARAYVRGLMERVVPEQAWGVPAVADAGTAWAVKNGWLPRDATGLWVVHGVGRVTAGGRACLMAVLSDGNATKALGVTLVERAARAARAAFEERPAPAG</sequence>
<accession>A0A7W8FC60</accession>
<evidence type="ECO:0000313" key="3">
    <source>
        <dbReference type="Proteomes" id="UP000568022"/>
    </source>
</evidence>
<name>A0A7W8FC60_9ACTN</name>
<dbReference type="Proteomes" id="UP000568022">
    <property type="component" value="Unassembled WGS sequence"/>
</dbReference>
<dbReference type="EMBL" id="JACHJE010000016">
    <property type="protein sequence ID" value="MBB5129020.1"/>
    <property type="molecule type" value="Genomic_DNA"/>
</dbReference>
<dbReference type="AlphaFoldDB" id="A0A7W8FC60"/>